<evidence type="ECO:0000256" key="1">
    <source>
        <dbReference type="ARBA" id="ARBA00010835"/>
    </source>
</evidence>
<dbReference type="InterPro" id="IPR005139">
    <property type="entry name" value="PCRF"/>
</dbReference>
<dbReference type="SMART" id="SM00937">
    <property type="entry name" value="PCRF"/>
    <property type="match status" value="1"/>
</dbReference>
<name>A0ABD3AR45_9GENT</name>
<dbReference type="InterPro" id="IPR045853">
    <property type="entry name" value="Pep_chain_release_fac_I_sf"/>
</dbReference>
<dbReference type="InterPro" id="IPR000352">
    <property type="entry name" value="Pep_chain_release_fac_I"/>
</dbReference>
<organism evidence="3 4">
    <name type="scientific">Cinchona calisaya</name>
    <dbReference type="NCBI Taxonomy" id="153742"/>
    <lineage>
        <taxon>Eukaryota</taxon>
        <taxon>Viridiplantae</taxon>
        <taxon>Streptophyta</taxon>
        <taxon>Embryophyta</taxon>
        <taxon>Tracheophyta</taxon>
        <taxon>Spermatophyta</taxon>
        <taxon>Magnoliopsida</taxon>
        <taxon>eudicotyledons</taxon>
        <taxon>Gunneridae</taxon>
        <taxon>Pentapetalae</taxon>
        <taxon>asterids</taxon>
        <taxon>lamiids</taxon>
        <taxon>Gentianales</taxon>
        <taxon>Rubiaceae</taxon>
        <taxon>Cinchonoideae</taxon>
        <taxon>Cinchoneae</taxon>
        <taxon>Cinchona</taxon>
    </lineage>
</organism>
<comment type="similarity">
    <text evidence="1">Belongs to the prokaryotic/mitochondrial release factor family.</text>
</comment>
<dbReference type="GO" id="GO:0005737">
    <property type="term" value="C:cytoplasm"/>
    <property type="evidence" value="ECO:0007669"/>
    <property type="project" value="UniProtKB-ARBA"/>
</dbReference>
<evidence type="ECO:0000313" key="3">
    <source>
        <dbReference type="EMBL" id="KAL3533687.1"/>
    </source>
</evidence>
<dbReference type="AlphaFoldDB" id="A0ABD3AR45"/>
<dbReference type="PANTHER" id="PTHR43116:SF4">
    <property type="entry name" value="PEPTIDE CHAIN RELEASE FACTOR PRFB3, CHLOROPLASTIC"/>
    <property type="match status" value="1"/>
</dbReference>
<dbReference type="Proteomes" id="UP001630127">
    <property type="component" value="Unassembled WGS sequence"/>
</dbReference>
<evidence type="ECO:0000313" key="4">
    <source>
        <dbReference type="Proteomes" id="UP001630127"/>
    </source>
</evidence>
<evidence type="ECO:0000259" key="2">
    <source>
        <dbReference type="SMART" id="SM00937"/>
    </source>
</evidence>
<dbReference type="Gene3D" id="3.30.160.20">
    <property type="match status" value="1"/>
</dbReference>
<dbReference type="PANTHER" id="PTHR43116">
    <property type="entry name" value="PEPTIDE CHAIN RELEASE FACTOR 2"/>
    <property type="match status" value="1"/>
</dbReference>
<comment type="caution">
    <text evidence="3">The sequence shown here is derived from an EMBL/GenBank/DDBJ whole genome shotgun (WGS) entry which is preliminary data.</text>
</comment>
<gene>
    <name evidence="3" type="ORF">ACH5RR_007208</name>
</gene>
<protein>
    <recommendedName>
        <fullName evidence="2">Peptide chain release factor domain-containing protein</fullName>
    </recommendedName>
</protein>
<dbReference type="Pfam" id="PF03462">
    <property type="entry name" value="PCRF"/>
    <property type="match status" value="1"/>
</dbReference>
<dbReference type="SUPFAM" id="SSF75620">
    <property type="entry name" value="Release factor"/>
    <property type="match status" value="1"/>
</dbReference>
<reference evidence="3 4" key="1">
    <citation type="submission" date="2024-11" db="EMBL/GenBank/DDBJ databases">
        <title>A near-complete genome assembly of Cinchona calisaya.</title>
        <authorList>
            <person name="Lian D.C."/>
            <person name="Zhao X.W."/>
            <person name="Wei L."/>
        </authorList>
    </citation>
    <scope>NUCLEOTIDE SEQUENCE [LARGE SCALE GENOMIC DNA]</scope>
    <source>
        <tissue evidence="3">Nenye</tissue>
    </source>
</reference>
<proteinExistence type="inferred from homology"/>
<dbReference type="EMBL" id="JBJUIK010000003">
    <property type="protein sequence ID" value="KAL3533687.1"/>
    <property type="molecule type" value="Genomic_DNA"/>
</dbReference>
<dbReference type="Gene3D" id="3.30.70.1660">
    <property type="match status" value="1"/>
</dbReference>
<accession>A0ABD3AR45</accession>
<sequence>MAKVAAELISTRPAVSSSSASLFIGLPHKTSRIRASQTPNDNNNYSYKQLGMLALRKKIEDSILSAEILAPTAIELEDAKRIKQEEVIRECNLWDDLAQANEVLVNLAECNKVVDSLKDLRYKAEEAKLIMELAEMDAINDGLFKQAYSASVYVNTFLKKYEMSKLLKESYDREGACIIIESGREGIHNERWVEQLARMYIKWAEKQGHKWRIVENFPSKNGSIKSATLEFESKFVYGYLMGERGTHRVIRTSQDGDVLSEASLATVDIIPLFLESAPDIFIDEKDTVISFSLPDEEDFSSSRSSVHIQHIPTGFTVKSTGERSRFANKMKALNRLKAKLLTIMENQRISKLEEINTNAIIDLWNQETRRYVFSPSKLVQDVKTGVQLTDLISVLNGNIEPLIGAHISSRRSCDDGI</sequence>
<dbReference type="Pfam" id="PF00472">
    <property type="entry name" value="RF-1"/>
    <property type="match status" value="1"/>
</dbReference>
<feature type="domain" description="Peptide chain release factor" evidence="2">
    <location>
        <begin position="132"/>
        <end position="243"/>
    </location>
</feature>
<keyword evidence="4" id="KW-1185">Reference proteome</keyword>